<dbReference type="AlphaFoldDB" id="A0A0A9G973"/>
<evidence type="ECO:0000313" key="1">
    <source>
        <dbReference type="EMBL" id="JAE17248.1"/>
    </source>
</evidence>
<proteinExistence type="predicted"/>
<dbReference type="EMBL" id="GBRH01180648">
    <property type="protein sequence ID" value="JAE17248.1"/>
    <property type="molecule type" value="Transcribed_RNA"/>
</dbReference>
<organism evidence="1">
    <name type="scientific">Arundo donax</name>
    <name type="common">Giant reed</name>
    <name type="synonym">Donax arundinaceus</name>
    <dbReference type="NCBI Taxonomy" id="35708"/>
    <lineage>
        <taxon>Eukaryota</taxon>
        <taxon>Viridiplantae</taxon>
        <taxon>Streptophyta</taxon>
        <taxon>Embryophyta</taxon>
        <taxon>Tracheophyta</taxon>
        <taxon>Spermatophyta</taxon>
        <taxon>Magnoliopsida</taxon>
        <taxon>Liliopsida</taxon>
        <taxon>Poales</taxon>
        <taxon>Poaceae</taxon>
        <taxon>PACMAD clade</taxon>
        <taxon>Arundinoideae</taxon>
        <taxon>Arundineae</taxon>
        <taxon>Arundo</taxon>
    </lineage>
</organism>
<reference evidence="1" key="1">
    <citation type="submission" date="2014-09" db="EMBL/GenBank/DDBJ databases">
        <authorList>
            <person name="Magalhaes I.L.F."/>
            <person name="Oliveira U."/>
            <person name="Santos F.R."/>
            <person name="Vidigal T.H.D.A."/>
            <person name="Brescovit A.D."/>
            <person name="Santos A.J."/>
        </authorList>
    </citation>
    <scope>NUCLEOTIDE SEQUENCE</scope>
    <source>
        <tissue evidence="1">Shoot tissue taken approximately 20 cm above the soil surface</tissue>
    </source>
</reference>
<name>A0A0A9G973_ARUDO</name>
<accession>A0A0A9G973</accession>
<protein>
    <submittedName>
        <fullName evidence="1">Uncharacterized protein</fullName>
    </submittedName>
</protein>
<sequence length="51" mass="5804">MGFSLLNCWSFTSGPQSSWILCPQKKSSWILFVLIVREIITSSSHGFRILT</sequence>
<reference evidence="1" key="2">
    <citation type="journal article" date="2015" name="Data Brief">
        <title>Shoot transcriptome of the giant reed, Arundo donax.</title>
        <authorList>
            <person name="Barrero R.A."/>
            <person name="Guerrero F.D."/>
            <person name="Moolhuijzen P."/>
            <person name="Goolsby J.A."/>
            <person name="Tidwell J."/>
            <person name="Bellgard S.E."/>
            <person name="Bellgard M.I."/>
        </authorList>
    </citation>
    <scope>NUCLEOTIDE SEQUENCE</scope>
    <source>
        <tissue evidence="1">Shoot tissue taken approximately 20 cm above the soil surface</tissue>
    </source>
</reference>